<dbReference type="AlphaFoldDB" id="F4QGZ4"/>
<feature type="compositionally biased region" description="Basic and acidic residues" evidence="1">
    <location>
        <begin position="68"/>
        <end position="77"/>
    </location>
</feature>
<name>F4QGZ4_9CAUL</name>
<organism evidence="2 3">
    <name type="scientific">Asticcacaulis biprosthecium C19</name>
    <dbReference type="NCBI Taxonomy" id="715226"/>
    <lineage>
        <taxon>Bacteria</taxon>
        <taxon>Pseudomonadati</taxon>
        <taxon>Pseudomonadota</taxon>
        <taxon>Alphaproteobacteria</taxon>
        <taxon>Caulobacterales</taxon>
        <taxon>Caulobacteraceae</taxon>
        <taxon>Asticcacaulis</taxon>
    </lineage>
</organism>
<gene>
    <name evidence="2" type="ORF">ABI_21890</name>
</gene>
<proteinExistence type="predicted"/>
<feature type="region of interest" description="Disordered" evidence="1">
    <location>
        <begin position="68"/>
        <end position="93"/>
    </location>
</feature>
<accession>F4QGZ4</accession>
<protein>
    <submittedName>
        <fullName evidence="2">Uncharacterized protein</fullName>
    </submittedName>
</protein>
<keyword evidence="3" id="KW-1185">Reference proteome</keyword>
<sequence length="127" mass="13140">MSIRLGEAHYRFTIDDEGLAAGLKRARVRVKTEAAAMAADIRKLSSSFDAVGQKADLAARRAEAAMKKVRAAQRERGAGTGGGAPAGGESEGGGRIGSAAQVFGAVGKAFGVLPVVWAAWRKPCPPY</sequence>
<dbReference type="EMBL" id="GL883077">
    <property type="protein sequence ID" value="EGF93747.1"/>
    <property type="molecule type" value="Genomic_DNA"/>
</dbReference>
<evidence type="ECO:0000313" key="2">
    <source>
        <dbReference type="EMBL" id="EGF93747.1"/>
    </source>
</evidence>
<dbReference type="STRING" id="715226.ABI_21890"/>
<dbReference type="RefSeq" id="WP_006272953.1">
    <property type="nucleotide sequence ID" value="NZ_GL883077.1"/>
</dbReference>
<evidence type="ECO:0000313" key="3">
    <source>
        <dbReference type="Proteomes" id="UP000006512"/>
    </source>
</evidence>
<dbReference type="Proteomes" id="UP000006512">
    <property type="component" value="Unassembled WGS sequence"/>
</dbReference>
<evidence type="ECO:0000256" key="1">
    <source>
        <dbReference type="SAM" id="MobiDB-lite"/>
    </source>
</evidence>
<feature type="compositionally biased region" description="Gly residues" evidence="1">
    <location>
        <begin position="78"/>
        <end position="93"/>
    </location>
</feature>
<dbReference type="HOGENOM" id="CLU_1966029_0_0_5"/>
<reference evidence="3" key="1">
    <citation type="submission" date="2011-03" db="EMBL/GenBank/DDBJ databases">
        <title>Draft genome sequence of Brevundimonas diminuta.</title>
        <authorList>
            <person name="Brown P.J.B."/>
            <person name="Buechlein A."/>
            <person name="Hemmerich C."/>
            <person name="Brun Y.V."/>
        </authorList>
    </citation>
    <scope>NUCLEOTIDE SEQUENCE [LARGE SCALE GENOMIC DNA]</scope>
    <source>
        <strain evidence="3">C19</strain>
    </source>
</reference>